<dbReference type="AlphaFoldDB" id="A0A1D1YV13"/>
<evidence type="ECO:0000256" key="1">
    <source>
        <dbReference type="SAM" id="MobiDB-lite"/>
    </source>
</evidence>
<accession>A0A1D1YV13</accession>
<evidence type="ECO:0000313" key="2">
    <source>
        <dbReference type="EMBL" id="JAT58508.1"/>
    </source>
</evidence>
<proteinExistence type="predicted"/>
<dbReference type="EMBL" id="GDJX01009428">
    <property type="protein sequence ID" value="JAT58508.1"/>
    <property type="molecule type" value="Transcribed_RNA"/>
</dbReference>
<feature type="non-terminal residue" evidence="2">
    <location>
        <position position="1"/>
    </location>
</feature>
<feature type="compositionally biased region" description="Low complexity" evidence="1">
    <location>
        <begin position="74"/>
        <end position="84"/>
    </location>
</feature>
<name>A0A1D1YV13_9ARAE</name>
<protein>
    <submittedName>
        <fullName evidence="2">Fem-3 mRNA-binding factor 1</fullName>
    </submittedName>
</protein>
<sequence>FEPGPFEPSPFKSVPPNFLTDDVWLFNQVESNRAEPEDDLDPEELDGLIPIAFSPSAEKYPKDKRRRKDKFLQNSSAKNNNSKVKPPPVARTRRPLVNSEMILPLYARDSSPSKHFDIDVTVTRPLSSILTNVVWNMKNDDEDNRDTGTGTGMGMGMGSVIGGEKNYSSSDEEAIDPFLYAVEIND</sequence>
<reference evidence="2" key="1">
    <citation type="submission" date="2015-07" db="EMBL/GenBank/DDBJ databases">
        <title>Transcriptome Assembly of Anthurium amnicola.</title>
        <authorList>
            <person name="Suzuki J."/>
        </authorList>
    </citation>
    <scope>NUCLEOTIDE SEQUENCE</scope>
</reference>
<feature type="region of interest" description="Disordered" evidence="1">
    <location>
        <begin position="51"/>
        <end position="95"/>
    </location>
</feature>
<gene>
    <name evidence="2" type="primary">fbf-1_0</name>
    <name evidence="2" type="ORF">g.12719</name>
</gene>
<organism evidence="2">
    <name type="scientific">Anthurium amnicola</name>
    <dbReference type="NCBI Taxonomy" id="1678845"/>
    <lineage>
        <taxon>Eukaryota</taxon>
        <taxon>Viridiplantae</taxon>
        <taxon>Streptophyta</taxon>
        <taxon>Embryophyta</taxon>
        <taxon>Tracheophyta</taxon>
        <taxon>Spermatophyta</taxon>
        <taxon>Magnoliopsida</taxon>
        <taxon>Liliopsida</taxon>
        <taxon>Araceae</taxon>
        <taxon>Pothoideae</taxon>
        <taxon>Potheae</taxon>
        <taxon>Anthurium</taxon>
    </lineage>
</organism>